<feature type="non-terminal residue" evidence="10">
    <location>
        <position position="466"/>
    </location>
</feature>
<evidence type="ECO:0000256" key="7">
    <source>
        <dbReference type="ARBA" id="ARBA00023274"/>
    </source>
</evidence>
<evidence type="ECO:0000256" key="1">
    <source>
        <dbReference type="ARBA" id="ARBA00006227"/>
    </source>
</evidence>
<reference evidence="10" key="1">
    <citation type="journal article" date="2015" name="Nature">
        <title>Complex archaea that bridge the gap between prokaryotes and eukaryotes.</title>
        <authorList>
            <person name="Spang A."/>
            <person name="Saw J.H."/>
            <person name="Jorgensen S.L."/>
            <person name="Zaremba-Niedzwiedzka K."/>
            <person name="Martijn J."/>
            <person name="Lind A.E."/>
            <person name="van Eijk R."/>
            <person name="Schleper C."/>
            <person name="Guy L."/>
            <person name="Ettema T.J."/>
        </authorList>
    </citation>
    <scope>NUCLEOTIDE SEQUENCE</scope>
</reference>
<keyword evidence="4" id="KW-0689">Ribosomal protein</keyword>
<dbReference type="Pfam" id="PF07992">
    <property type="entry name" value="Pyr_redox_2"/>
    <property type="match status" value="1"/>
</dbReference>
<dbReference type="GO" id="GO:0019430">
    <property type="term" value="P:removal of superoxide radicals"/>
    <property type="evidence" value="ECO:0007669"/>
    <property type="project" value="InterPro"/>
</dbReference>
<dbReference type="InterPro" id="IPR050097">
    <property type="entry name" value="Ferredoxin-NADP_redctase_2"/>
</dbReference>
<dbReference type="AlphaFoldDB" id="A0A0F9C5V9"/>
<dbReference type="CDD" id="cd00392">
    <property type="entry name" value="Ribosomal_L13"/>
    <property type="match status" value="1"/>
</dbReference>
<dbReference type="EMBL" id="LAZR01037641">
    <property type="protein sequence ID" value="KKL21672.1"/>
    <property type="molecule type" value="Genomic_DNA"/>
</dbReference>
<dbReference type="Pfam" id="PF00572">
    <property type="entry name" value="Ribosomal_L13"/>
    <property type="match status" value="1"/>
</dbReference>
<dbReference type="InterPro" id="IPR023753">
    <property type="entry name" value="FAD/NAD-binding_dom"/>
</dbReference>
<dbReference type="GO" id="GO:0003735">
    <property type="term" value="F:structural constituent of ribosome"/>
    <property type="evidence" value="ECO:0007669"/>
    <property type="project" value="InterPro"/>
</dbReference>
<feature type="domain" description="FAD/NAD(P)-binding" evidence="9">
    <location>
        <begin position="5"/>
        <end position="299"/>
    </location>
</feature>
<keyword evidence="8" id="KW-0676">Redox-active center</keyword>
<name>A0A0F9C5V9_9ZZZZ</name>
<evidence type="ECO:0000256" key="6">
    <source>
        <dbReference type="ARBA" id="ARBA00023157"/>
    </source>
</evidence>
<organism evidence="10">
    <name type="scientific">marine sediment metagenome</name>
    <dbReference type="NCBI Taxonomy" id="412755"/>
    <lineage>
        <taxon>unclassified sequences</taxon>
        <taxon>metagenomes</taxon>
        <taxon>ecological metagenomes</taxon>
    </lineage>
</organism>
<comment type="similarity">
    <text evidence="1">Belongs to the universal ribosomal protein uL13 family.</text>
</comment>
<dbReference type="InterPro" id="IPR005822">
    <property type="entry name" value="Ribosomal_uL13"/>
</dbReference>
<dbReference type="GO" id="GO:0006412">
    <property type="term" value="P:translation"/>
    <property type="evidence" value="ECO:0007669"/>
    <property type="project" value="InterPro"/>
</dbReference>
<dbReference type="InterPro" id="IPR005823">
    <property type="entry name" value="Ribosomal_uL13_bac-type"/>
</dbReference>
<dbReference type="InterPro" id="IPR005982">
    <property type="entry name" value="Thioredox_Rdtase"/>
</dbReference>
<protein>
    <recommendedName>
        <fullName evidence="9">FAD/NAD(P)-binding domain-containing protein</fullName>
    </recommendedName>
</protein>
<dbReference type="PRINTS" id="PR00368">
    <property type="entry name" value="FADPNR"/>
</dbReference>
<evidence type="ECO:0000256" key="2">
    <source>
        <dbReference type="ARBA" id="ARBA00022630"/>
    </source>
</evidence>
<evidence type="ECO:0000256" key="3">
    <source>
        <dbReference type="ARBA" id="ARBA00022827"/>
    </source>
</evidence>
<keyword evidence="6" id="KW-1015">Disulfide bond</keyword>
<keyword evidence="5" id="KW-0560">Oxidoreductase</keyword>
<dbReference type="Gene3D" id="3.50.50.60">
    <property type="entry name" value="FAD/NAD(P)-binding domain"/>
    <property type="match status" value="2"/>
</dbReference>
<evidence type="ECO:0000259" key="9">
    <source>
        <dbReference type="Pfam" id="PF07992"/>
    </source>
</evidence>
<dbReference type="PANTHER" id="PTHR48105">
    <property type="entry name" value="THIOREDOXIN REDUCTASE 1-RELATED-RELATED"/>
    <property type="match status" value="1"/>
</dbReference>
<dbReference type="GO" id="GO:1990904">
    <property type="term" value="C:ribonucleoprotein complex"/>
    <property type="evidence" value="ECO:0007669"/>
    <property type="project" value="UniProtKB-KW"/>
</dbReference>
<keyword evidence="3" id="KW-0274">FAD</keyword>
<dbReference type="SUPFAM" id="SSF51905">
    <property type="entry name" value="FAD/NAD(P)-binding domain"/>
    <property type="match status" value="1"/>
</dbReference>
<evidence type="ECO:0000313" key="10">
    <source>
        <dbReference type="EMBL" id="KKL21672.1"/>
    </source>
</evidence>
<dbReference type="PRINTS" id="PR00469">
    <property type="entry name" value="PNDRDTASEII"/>
</dbReference>
<dbReference type="InterPro" id="IPR036899">
    <property type="entry name" value="Ribosomal_uL13_sf"/>
</dbReference>
<dbReference type="Gene3D" id="3.90.1180.10">
    <property type="entry name" value="Ribosomal protein L13"/>
    <property type="match status" value="1"/>
</dbReference>
<dbReference type="InterPro" id="IPR008255">
    <property type="entry name" value="Pyr_nucl-diS_OxRdtase_2_AS"/>
</dbReference>
<keyword evidence="2" id="KW-0285">Flavoprotein</keyword>
<comment type="caution">
    <text evidence="10">The sequence shown here is derived from an EMBL/GenBank/DDBJ whole genome shotgun (WGS) entry which is preliminary data.</text>
</comment>
<sequence length="466" mass="51198">MDVKKLVIIGSGPAAYTAAIYAARANLFPILFEGFMSGPVGGQLMTTTEVENFPGFPGSIIGPKLMENMQLQAKKFGTTNLVEDVLEVDFSKEPYVVKGTKSTFRANSIIIGTGANAKRLDIKGSRDGEFWQKGVTACAICDGAAPIFRDNELFVIGGGDSAVEEAVFLTKYGKKVYIVHRRDELRASKIMAKRALDHPKVEVLWNSEIIEILGDNIVREVILKNNKTNKTEKRKAAGVFFAIGHSPNTGFLNNQIVLEPNGYIKVEKGSTKTSKEGVFAAGDVQDYIYRQAITAAGTGCMAALEAEKYLLEKKLKKLKNIVKNIILNLIIKIDVFMLIENMINVEMECLIINLISVDTLSYKTVSANKNTVNKEWVLVDAEGETLGRLSSIVAKFLRGKYKPSYTPHVDCGDNVIVINAAGINLSGKKWDKKEYIRHTGYPGGQKSLTATELFTKDPSRLVENAV</sequence>
<dbReference type="PROSITE" id="PS00573">
    <property type="entry name" value="PYRIDINE_REDOX_2"/>
    <property type="match status" value="1"/>
</dbReference>
<dbReference type="InterPro" id="IPR036188">
    <property type="entry name" value="FAD/NAD-bd_sf"/>
</dbReference>
<dbReference type="GO" id="GO:0005737">
    <property type="term" value="C:cytoplasm"/>
    <property type="evidence" value="ECO:0007669"/>
    <property type="project" value="InterPro"/>
</dbReference>
<dbReference type="NCBIfam" id="TIGR01066">
    <property type="entry name" value="rplM_bact"/>
    <property type="match status" value="1"/>
</dbReference>
<evidence type="ECO:0000256" key="4">
    <source>
        <dbReference type="ARBA" id="ARBA00022980"/>
    </source>
</evidence>
<accession>A0A0F9C5V9</accession>
<dbReference type="NCBIfam" id="TIGR01292">
    <property type="entry name" value="TRX_reduct"/>
    <property type="match status" value="1"/>
</dbReference>
<dbReference type="GO" id="GO:0004791">
    <property type="term" value="F:thioredoxin-disulfide reductase (NADPH) activity"/>
    <property type="evidence" value="ECO:0007669"/>
    <property type="project" value="InterPro"/>
</dbReference>
<dbReference type="SUPFAM" id="SSF52161">
    <property type="entry name" value="Ribosomal protein L13"/>
    <property type="match status" value="1"/>
</dbReference>
<evidence type="ECO:0000256" key="8">
    <source>
        <dbReference type="ARBA" id="ARBA00023284"/>
    </source>
</evidence>
<evidence type="ECO:0000256" key="5">
    <source>
        <dbReference type="ARBA" id="ARBA00023002"/>
    </source>
</evidence>
<gene>
    <name evidence="10" type="ORF">LCGC14_2443100</name>
</gene>
<keyword evidence="7" id="KW-0687">Ribonucleoprotein</keyword>
<dbReference type="GO" id="GO:0005840">
    <property type="term" value="C:ribosome"/>
    <property type="evidence" value="ECO:0007669"/>
    <property type="project" value="UniProtKB-KW"/>
</dbReference>
<proteinExistence type="inferred from homology"/>